<evidence type="ECO:0000256" key="1">
    <source>
        <dbReference type="SAM" id="SignalP"/>
    </source>
</evidence>
<keyword evidence="3" id="KW-1185">Reference proteome</keyword>
<comment type="caution">
    <text evidence="2">The sequence shown here is derived from an EMBL/GenBank/DDBJ whole genome shotgun (WGS) entry which is preliminary data.</text>
</comment>
<keyword evidence="1" id="KW-0732">Signal</keyword>
<dbReference type="RefSeq" id="WP_114350987.1">
    <property type="nucleotide sequence ID" value="NZ_QPJL01000056.1"/>
</dbReference>
<evidence type="ECO:0000313" key="2">
    <source>
        <dbReference type="EMBL" id="RCW77816.1"/>
    </source>
</evidence>
<evidence type="ECO:0000313" key="3">
    <source>
        <dbReference type="Proteomes" id="UP000253345"/>
    </source>
</evidence>
<dbReference type="OrthoDB" id="7325655at2"/>
<dbReference type="AlphaFoldDB" id="A0A368YEQ7"/>
<dbReference type="EMBL" id="QPJL01000056">
    <property type="protein sequence ID" value="RCW77816.1"/>
    <property type="molecule type" value="Genomic_DNA"/>
</dbReference>
<protein>
    <submittedName>
        <fullName evidence="2">Uncharacterized protein</fullName>
    </submittedName>
</protein>
<dbReference type="Pfam" id="PF18906">
    <property type="entry name" value="Phage_tube_2"/>
    <property type="match status" value="1"/>
</dbReference>
<name>A0A368YEQ7_9RHOB</name>
<gene>
    <name evidence="2" type="ORF">DFP89_15610</name>
</gene>
<proteinExistence type="predicted"/>
<organism evidence="2 3">
    <name type="scientific">Paracoccus lutimaris</name>
    <dbReference type="NCBI Taxonomy" id="1490030"/>
    <lineage>
        <taxon>Bacteria</taxon>
        <taxon>Pseudomonadati</taxon>
        <taxon>Pseudomonadota</taxon>
        <taxon>Alphaproteobacteria</taxon>
        <taxon>Rhodobacterales</taxon>
        <taxon>Paracoccaceae</taxon>
        <taxon>Paracoccus</taxon>
    </lineage>
</organism>
<feature type="chain" id="PRO_5016803888" evidence="1">
    <location>
        <begin position="22"/>
        <end position="307"/>
    </location>
</feature>
<dbReference type="InterPro" id="IPR044000">
    <property type="entry name" value="Phage_tube_2"/>
</dbReference>
<sequence length="307" mass="32474">MARLFRKLAILCGVEATYATAAAITAANAVIGTNVSFTPLEAEEVNRDLYLPYLGNQGIILAGKHARLEFDVEVAGAGAAGTAPLYGDLLRICGFAETVTAGTDTTYTIVEDDVDSGTIHFEMDGVRHVLLGALGNMQLTFAPKGIPHYRFILTGLLGTITDAALTQTSLAGWTTPLECSSANTTLSLHGWASVAENLTIDLGNTVTPRFQIGSESVIISDRRTTGQAVVEATNLATINWFQRALARTRGALELVHGVTAGNIVEINGPAIEIGKISQGQTDGILNYQLPLSFCPATGRDELSIVVR</sequence>
<dbReference type="Proteomes" id="UP000253345">
    <property type="component" value="Unassembled WGS sequence"/>
</dbReference>
<reference evidence="2 3" key="1">
    <citation type="submission" date="2018-07" db="EMBL/GenBank/DDBJ databases">
        <title>Genomic Encyclopedia of Type Strains, Phase III (KMG-III): the genomes of soil and plant-associated and newly described type strains.</title>
        <authorList>
            <person name="Whitman W."/>
        </authorList>
    </citation>
    <scope>NUCLEOTIDE SEQUENCE [LARGE SCALE GENOMIC DNA]</scope>
    <source>
        <strain evidence="2 3">CECT 8525</strain>
    </source>
</reference>
<feature type="signal peptide" evidence="1">
    <location>
        <begin position="1"/>
        <end position="21"/>
    </location>
</feature>
<accession>A0A368YEQ7</accession>